<evidence type="ECO:0000256" key="4">
    <source>
        <dbReference type="RuleBase" id="RU003869"/>
    </source>
</evidence>
<dbReference type="RefSeq" id="WP_085052828.1">
    <property type="nucleotide sequence ID" value="NZ_LNQR01000078.1"/>
</dbReference>
<evidence type="ECO:0000313" key="8">
    <source>
        <dbReference type="Proteomes" id="UP000060487"/>
    </source>
</evidence>
<comment type="similarity">
    <text evidence="3 4">Belongs to the universal ribosomal protein uL6 family.</text>
</comment>
<dbReference type="PROSITE" id="PS00525">
    <property type="entry name" value="RIBOSOMAL_L6_1"/>
    <property type="match status" value="1"/>
</dbReference>
<dbReference type="InterPro" id="IPR036789">
    <property type="entry name" value="Ribosomal_uL6-like_a/b-dom_sf"/>
</dbReference>
<dbReference type="Proteomes" id="UP000060487">
    <property type="component" value="Unassembled WGS sequence"/>
</dbReference>
<protein>
    <recommendedName>
        <fullName evidence="3">Large ribosomal subunit protein uL6</fullName>
    </recommendedName>
</protein>
<keyword evidence="3 5" id="KW-0694">RNA-binding</keyword>
<dbReference type="EMBL" id="LNQR01000078">
    <property type="protein sequence ID" value="KWT83409.1"/>
    <property type="molecule type" value="Genomic_DNA"/>
</dbReference>
<dbReference type="GO" id="GO:0005840">
    <property type="term" value="C:ribosome"/>
    <property type="evidence" value="ECO:0007669"/>
    <property type="project" value="UniProtKB-KW"/>
</dbReference>
<gene>
    <name evidence="3 7" type="primary">rplF</name>
    <name evidence="7" type="ORF">ASN18_2225</name>
</gene>
<dbReference type="HAMAP" id="MF_01365_B">
    <property type="entry name" value="Ribosomal_uL6_B"/>
    <property type="match status" value="1"/>
</dbReference>
<dbReference type="InterPro" id="IPR019906">
    <property type="entry name" value="Ribosomal_uL6_bac-type"/>
</dbReference>
<dbReference type="NCBIfam" id="TIGR03654">
    <property type="entry name" value="L6_bact"/>
    <property type="match status" value="1"/>
</dbReference>
<name>A0ABR5SF35_9BACT</name>
<dbReference type="PANTHER" id="PTHR11655:SF14">
    <property type="entry name" value="LARGE RIBOSOMAL SUBUNIT PROTEIN UL6M"/>
    <property type="match status" value="1"/>
</dbReference>
<keyword evidence="2 3" id="KW-0687">Ribonucleoprotein</keyword>
<evidence type="ECO:0000256" key="3">
    <source>
        <dbReference type="HAMAP-Rule" id="MF_01365"/>
    </source>
</evidence>
<evidence type="ECO:0000256" key="2">
    <source>
        <dbReference type="ARBA" id="ARBA00023274"/>
    </source>
</evidence>
<dbReference type="PIRSF" id="PIRSF002162">
    <property type="entry name" value="Ribosomal_L6"/>
    <property type="match status" value="1"/>
</dbReference>
<dbReference type="InterPro" id="IPR002358">
    <property type="entry name" value="Ribosomal_uL6_CS"/>
</dbReference>
<dbReference type="Pfam" id="PF00347">
    <property type="entry name" value="Ribosomal_L6"/>
    <property type="match status" value="2"/>
</dbReference>
<dbReference type="SUPFAM" id="SSF56053">
    <property type="entry name" value="Ribosomal protein L6"/>
    <property type="match status" value="2"/>
</dbReference>
<evidence type="ECO:0000256" key="5">
    <source>
        <dbReference type="RuleBase" id="RU003870"/>
    </source>
</evidence>
<dbReference type="PRINTS" id="PR00059">
    <property type="entry name" value="RIBOSOMALL6"/>
</dbReference>
<keyword evidence="8" id="KW-1185">Reference proteome</keyword>
<comment type="subunit">
    <text evidence="3">Part of the 50S ribosomal subunit.</text>
</comment>
<reference evidence="7 8" key="1">
    <citation type="submission" date="2015-11" db="EMBL/GenBank/DDBJ databases">
        <authorList>
            <person name="Lin W."/>
        </authorList>
    </citation>
    <scope>NUCLEOTIDE SEQUENCE [LARGE SCALE GENOMIC DNA]</scope>
    <source>
        <strain evidence="7 8">HCH-1</strain>
    </source>
</reference>
<sequence>MSRVGKKPIEIPGGVTVTINGSAVAVKGAKGELSWSVPDLMKLVINGNILTVERAGDTKNERSLHGLTRSLLSSMCEGVSKGFTRDMELVGVGYRAQVKDDKIEFAMGYSHPVIFQLPKGITAEVDKKQTKLTLRGIDKQLLGQMAANIRGIRPPDAYKGKGIRYANESIKLKPGKTGTK</sequence>
<proteinExistence type="inferred from homology"/>
<comment type="caution">
    <text evidence="7">The sequence shown here is derived from an EMBL/GenBank/DDBJ whole genome shotgun (WGS) entry which is preliminary data.</text>
</comment>
<comment type="function">
    <text evidence="3 5">This protein binds to the 23S rRNA, and is important in its secondary structure. It is located near the subunit interface in the base of the L7/L12 stalk, and near the tRNA binding site of the peptidyltransferase center.</text>
</comment>
<dbReference type="Gene3D" id="3.90.930.12">
    <property type="entry name" value="Ribosomal protein L6, alpha-beta domain"/>
    <property type="match status" value="2"/>
</dbReference>
<organism evidence="7 8">
    <name type="scientific">Candidatus Magnetominusculus xianensis</name>
    <dbReference type="NCBI Taxonomy" id="1748249"/>
    <lineage>
        <taxon>Bacteria</taxon>
        <taxon>Pseudomonadati</taxon>
        <taxon>Nitrospirota</taxon>
        <taxon>Nitrospiria</taxon>
        <taxon>Nitrospirales</taxon>
        <taxon>Nitrospiraceae</taxon>
        <taxon>Candidatus Magnetominusculus</taxon>
    </lineage>
</organism>
<evidence type="ECO:0000256" key="1">
    <source>
        <dbReference type="ARBA" id="ARBA00022980"/>
    </source>
</evidence>
<dbReference type="InterPro" id="IPR000702">
    <property type="entry name" value="Ribosomal_uL6-like"/>
</dbReference>
<feature type="domain" description="Large ribosomal subunit protein uL6 alpha-beta" evidence="6">
    <location>
        <begin position="90"/>
        <end position="165"/>
    </location>
</feature>
<evidence type="ECO:0000313" key="7">
    <source>
        <dbReference type="EMBL" id="KWT83409.1"/>
    </source>
</evidence>
<keyword evidence="1 3" id="KW-0689">Ribosomal protein</keyword>
<feature type="domain" description="Large ribosomal subunit protein uL6 alpha-beta" evidence="6">
    <location>
        <begin position="11"/>
        <end position="82"/>
    </location>
</feature>
<dbReference type="PANTHER" id="PTHR11655">
    <property type="entry name" value="60S/50S RIBOSOMAL PROTEIN L6/L9"/>
    <property type="match status" value="1"/>
</dbReference>
<evidence type="ECO:0000259" key="6">
    <source>
        <dbReference type="Pfam" id="PF00347"/>
    </source>
</evidence>
<dbReference type="InterPro" id="IPR020040">
    <property type="entry name" value="Ribosomal_uL6_a/b-dom"/>
</dbReference>
<accession>A0ABR5SF35</accession>
<keyword evidence="3 5" id="KW-0699">rRNA-binding</keyword>